<protein>
    <submittedName>
        <fullName evidence="1">Uncharacterized protein</fullName>
    </submittedName>
</protein>
<proteinExistence type="predicted"/>
<evidence type="ECO:0000313" key="1">
    <source>
        <dbReference type="EMBL" id="CDO54865.1"/>
    </source>
</evidence>
<dbReference type="AlphaFoldDB" id="A0A0J9XC37"/>
<dbReference type="EMBL" id="CCBN010000009">
    <property type="protein sequence ID" value="CDO54865.1"/>
    <property type="molecule type" value="Genomic_DNA"/>
</dbReference>
<accession>A0A0J9XC37</accession>
<keyword evidence="2" id="KW-1185">Reference proteome</keyword>
<reference evidence="1" key="1">
    <citation type="submission" date="2014-03" db="EMBL/GenBank/DDBJ databases">
        <authorList>
            <person name="Casaregola S."/>
        </authorList>
    </citation>
    <scope>NUCLEOTIDE SEQUENCE [LARGE SCALE GENOMIC DNA]</scope>
    <source>
        <strain evidence="1">CLIB 918</strain>
    </source>
</reference>
<evidence type="ECO:0000313" key="2">
    <source>
        <dbReference type="Proteomes" id="UP000242525"/>
    </source>
</evidence>
<dbReference type="OrthoDB" id="4009808at2759"/>
<dbReference type="Proteomes" id="UP000242525">
    <property type="component" value="Unassembled WGS sequence"/>
</dbReference>
<gene>
    <name evidence="1" type="ORF">BN980_GECA09s00538g</name>
</gene>
<name>A0A0J9XC37_GEOCN</name>
<organism evidence="1 2">
    <name type="scientific">Geotrichum candidum</name>
    <name type="common">Oospora lactis</name>
    <name type="synonym">Dipodascus geotrichum</name>
    <dbReference type="NCBI Taxonomy" id="1173061"/>
    <lineage>
        <taxon>Eukaryota</taxon>
        <taxon>Fungi</taxon>
        <taxon>Dikarya</taxon>
        <taxon>Ascomycota</taxon>
        <taxon>Saccharomycotina</taxon>
        <taxon>Dipodascomycetes</taxon>
        <taxon>Dipodascales</taxon>
        <taxon>Dipodascaceae</taxon>
        <taxon>Geotrichum</taxon>
    </lineage>
</organism>
<sequence length="319" mass="36605">MLSSTAVFSVNAAISFSRLFLESLGLKSIMSVARDGAAQRTAFTETPTVYYLRRERTDRHHIANIFDASGVKIYTIERRTVFTPVWSMLSVKERREVATLHAGLINRYFDFSHKLDLCHRDIAWSLGPEGMARRFHLNDGAAYEWRQGSRFLERVVNPGSGEEEIRQRVAKARQLRTMRFDFEILVDETMIDRDIVLVTAYITMMTQWGIGSYVDTRGPTLLPHAIRYDEPRQRMEEESDQTRSEFDMPTHFVELIYKEEHSDDPELARVEVEGQPQQNLTPLRIQSLPNMNGADVTNVLPNELLCALEKGSDCNGDVN</sequence>
<comment type="caution">
    <text evidence="1">The sequence shown here is derived from an EMBL/GenBank/DDBJ whole genome shotgun (WGS) entry which is preliminary data.</text>
</comment>